<proteinExistence type="predicted"/>
<protein>
    <submittedName>
        <fullName evidence="1">Uncharacterized protein</fullName>
    </submittedName>
</protein>
<dbReference type="EMBL" id="MG545917">
    <property type="protein sequence ID" value="AUG87676.1"/>
    <property type="molecule type" value="Genomic_DNA"/>
</dbReference>
<accession>A0A2H5BMY7</accession>
<dbReference type="KEGG" id="vg:54987072"/>
<dbReference type="RefSeq" id="YP_009796681.1">
    <property type="nucleotide sequence ID" value="NC_047903.1"/>
</dbReference>
<sequence>MYNPYDHLTLLDAEGNFVESEQIELSARGFAEVTHAAREMAELMQQPFLVRLKDKGLWFSVNPEKDAKLLGKWVEVKVDWGTLERVGGEFIKLNIVEEGSDFFYHAFLLTPDEFKKHITQKGMAPKMFSVWEQCVKARTKS</sequence>
<organism evidence="1 2">
    <name type="scientific">Vibrio phage VEN</name>
    <dbReference type="NCBI Taxonomy" id="2059879"/>
    <lineage>
        <taxon>Viruses</taxon>
        <taxon>Duplodnaviria</taxon>
        <taxon>Heunggongvirae</taxon>
        <taxon>Uroviricota</taxon>
        <taxon>Caudoviricetes</taxon>
        <taxon>Autographivirales</taxon>
        <taxon>Autosignataviridae</taxon>
        <taxon>Colwellvirinae</taxon>
        <taxon>Trungvirus</taxon>
        <taxon>Trungvirus VEN</taxon>
    </lineage>
</organism>
<dbReference type="Proteomes" id="UP000241061">
    <property type="component" value="Segment"/>
</dbReference>
<evidence type="ECO:0000313" key="1">
    <source>
        <dbReference type="EMBL" id="AUG87676.1"/>
    </source>
</evidence>
<reference evidence="2" key="1">
    <citation type="submission" date="2017-11" db="EMBL/GenBank/DDBJ databases">
        <authorList>
            <person name="Katharios P."/>
        </authorList>
    </citation>
    <scope>NUCLEOTIDE SEQUENCE [LARGE SCALE GENOMIC DNA]</scope>
</reference>
<evidence type="ECO:0000313" key="2">
    <source>
        <dbReference type="Proteomes" id="UP000241061"/>
    </source>
</evidence>
<name>A0A2H5BMY7_9CAUD</name>
<keyword evidence="2" id="KW-1185">Reference proteome</keyword>
<dbReference type="GeneID" id="54987072"/>